<evidence type="ECO:0000256" key="1">
    <source>
        <dbReference type="SAM" id="Phobius"/>
    </source>
</evidence>
<sequence length="206" mass="22608">MEPDYVTVVVQVPISTLINSLNLKFNHGTIEHPNCPGDVLPDDCSKTHSVYKAVPCSKGICIRVRYGSIERIIQITPVDLIKYANVSGFEGEFNSQFSVQSYNKTLLKPTVHLNRSADNKLLAANVVGPTVVNLLVVFSVDTIIQNATLKEIFKKDYFGWDKLEAAYNAKKIAAAAAATTEEVKSSPVLQIGFLVGFVLLLLLLLQ</sequence>
<dbReference type="EMBL" id="JX491653">
    <property type="protein sequence ID" value="AFV50255.1"/>
    <property type="molecule type" value="Genomic_DNA"/>
</dbReference>
<protein>
    <submittedName>
        <fullName evidence="2">Uncharacterized protein</fullName>
    </submittedName>
</protein>
<accession>K4NXW0</accession>
<dbReference type="Proteomes" id="UP000232493">
    <property type="component" value="Segment"/>
</dbReference>
<dbReference type="RefSeq" id="YP_009701659.1">
    <property type="nucleotide sequence ID" value="NC_044939.1"/>
</dbReference>
<feature type="transmembrane region" description="Helical" evidence="1">
    <location>
        <begin position="188"/>
        <end position="205"/>
    </location>
</feature>
<reference evidence="2 3" key="1">
    <citation type="journal article" date="2012" name="J. Virol.">
        <title>Genomic Sequence of Heliothis virescens Ascovirus 3g Isolated from Spodoptera exigua.</title>
        <authorList>
            <person name="Huang G.H."/>
            <person name="Wang Y.S."/>
            <person name="Wang X."/>
            <person name="Garretson T.A."/>
            <person name="Dai L.Y."/>
            <person name="Zhang C.X."/>
            <person name="Cheng X.W."/>
        </authorList>
    </citation>
    <scope>NUCLEOTIDE SEQUENCE [LARGE SCALE GENOMIC DNA]</scope>
    <source>
        <strain evidence="2">5a</strain>
    </source>
</reference>
<evidence type="ECO:0000313" key="2">
    <source>
        <dbReference type="EMBL" id="AFV50255.1"/>
    </source>
</evidence>
<keyword evidence="1" id="KW-0812">Transmembrane</keyword>
<keyword evidence="1" id="KW-0472">Membrane</keyword>
<name>K4NXW0_9VIRU</name>
<dbReference type="GeneID" id="41900796"/>
<organism evidence="2 3">
    <name type="scientific">Heliothis virescens ascovirus 3g</name>
    <dbReference type="NCBI Taxonomy" id="1246651"/>
    <lineage>
        <taxon>Viruses</taxon>
        <taxon>Varidnaviria</taxon>
        <taxon>Bamfordvirae</taxon>
        <taxon>Nucleocytoviricota</taxon>
        <taxon>Megaviricetes</taxon>
        <taxon>Pimascovirales</taxon>
        <taxon>Pimascovirales incertae sedis</taxon>
        <taxon>Ascoviridae</taxon>
        <taxon>Ascovirus</taxon>
        <taxon>Ascovirus hvav3a</taxon>
    </lineage>
</organism>
<dbReference type="KEGG" id="vg:41900796"/>
<evidence type="ECO:0000313" key="3">
    <source>
        <dbReference type="Proteomes" id="UP000232493"/>
    </source>
</evidence>
<keyword evidence="1" id="KW-1133">Transmembrane helix</keyword>
<proteinExistence type="predicted"/>